<dbReference type="SUPFAM" id="SSF52402">
    <property type="entry name" value="Adenine nucleotide alpha hydrolases-like"/>
    <property type="match status" value="1"/>
</dbReference>
<keyword evidence="4" id="KW-0175">Coiled coil</keyword>
<feature type="compositionally biased region" description="Basic and acidic residues" evidence="5">
    <location>
        <begin position="175"/>
        <end position="193"/>
    </location>
</feature>
<dbReference type="SUPFAM" id="SSF56112">
    <property type="entry name" value="Protein kinase-like (PK-like)"/>
    <property type="match status" value="1"/>
</dbReference>
<dbReference type="InterPro" id="IPR051348">
    <property type="entry name" value="U-box_ubiquitin_ligases"/>
</dbReference>
<accession>A0ABP0XV80</accession>
<dbReference type="InterPro" id="IPR008271">
    <property type="entry name" value="Ser/Thr_kinase_AS"/>
</dbReference>
<dbReference type="EC" id="2.3.2.27" evidence="2"/>
<dbReference type="InterPro" id="IPR006016">
    <property type="entry name" value="UspA"/>
</dbReference>
<keyword evidence="3" id="KW-0833">Ubl conjugation pathway</keyword>
<proteinExistence type="predicted"/>
<dbReference type="EMBL" id="OZ021735">
    <property type="protein sequence ID" value="CAK9310610.1"/>
    <property type="molecule type" value="Genomic_DNA"/>
</dbReference>
<dbReference type="PROSITE" id="PS00108">
    <property type="entry name" value="PROTEIN_KINASE_ST"/>
    <property type="match status" value="1"/>
</dbReference>
<feature type="region of interest" description="Disordered" evidence="5">
    <location>
        <begin position="672"/>
        <end position="724"/>
    </location>
</feature>
<dbReference type="InterPro" id="IPR001245">
    <property type="entry name" value="Ser-Thr/Tyr_kinase_cat_dom"/>
</dbReference>
<name>A0ABP0XV80_9ROSI</name>
<dbReference type="PANTHER" id="PTHR45647">
    <property type="entry name" value="OS02G0152300 PROTEIN"/>
    <property type="match status" value="1"/>
</dbReference>
<feature type="region of interest" description="Disordered" evidence="5">
    <location>
        <begin position="167"/>
        <end position="226"/>
    </location>
</feature>
<evidence type="ECO:0000256" key="5">
    <source>
        <dbReference type="SAM" id="MobiDB-lite"/>
    </source>
</evidence>
<dbReference type="SMART" id="SM00220">
    <property type="entry name" value="S_TKc"/>
    <property type="match status" value="1"/>
</dbReference>
<keyword evidence="8" id="KW-1185">Reference proteome</keyword>
<dbReference type="Pfam" id="PF07714">
    <property type="entry name" value="PK_Tyr_Ser-Thr"/>
    <property type="match status" value="1"/>
</dbReference>
<gene>
    <name evidence="7" type="ORF">CITCOLO1_LOCUS2241</name>
</gene>
<dbReference type="Pfam" id="PF00582">
    <property type="entry name" value="Usp"/>
    <property type="match status" value="1"/>
</dbReference>
<dbReference type="CDD" id="cd01989">
    <property type="entry name" value="USP_STK_Ubox_N"/>
    <property type="match status" value="1"/>
</dbReference>
<evidence type="ECO:0000313" key="7">
    <source>
        <dbReference type="EMBL" id="CAK9310610.1"/>
    </source>
</evidence>
<feature type="domain" description="Protein kinase" evidence="6">
    <location>
        <begin position="402"/>
        <end position="666"/>
    </location>
</feature>
<feature type="region of interest" description="Disordered" evidence="5">
    <location>
        <begin position="246"/>
        <end position="267"/>
    </location>
</feature>
<comment type="catalytic activity">
    <reaction evidence="1">
        <text>S-ubiquitinyl-[E2 ubiquitin-conjugating enzyme]-L-cysteine + [acceptor protein]-L-lysine = [E2 ubiquitin-conjugating enzyme]-L-cysteine + N(6)-ubiquitinyl-[acceptor protein]-L-lysine.</text>
        <dbReference type="EC" id="2.3.2.27"/>
    </reaction>
</comment>
<dbReference type="Proteomes" id="UP001642487">
    <property type="component" value="Chromosome 1"/>
</dbReference>
<feature type="coiled-coil region" evidence="4">
    <location>
        <begin position="286"/>
        <end position="373"/>
    </location>
</feature>
<protein>
    <recommendedName>
        <fullName evidence="2">RING-type E3 ubiquitin transferase</fullName>
        <ecNumber evidence="2">2.3.2.27</ecNumber>
    </recommendedName>
</protein>
<organism evidence="7 8">
    <name type="scientific">Citrullus colocynthis</name>
    <name type="common">colocynth</name>
    <dbReference type="NCBI Taxonomy" id="252529"/>
    <lineage>
        <taxon>Eukaryota</taxon>
        <taxon>Viridiplantae</taxon>
        <taxon>Streptophyta</taxon>
        <taxon>Embryophyta</taxon>
        <taxon>Tracheophyta</taxon>
        <taxon>Spermatophyta</taxon>
        <taxon>Magnoliopsida</taxon>
        <taxon>eudicotyledons</taxon>
        <taxon>Gunneridae</taxon>
        <taxon>Pentapetalae</taxon>
        <taxon>rosids</taxon>
        <taxon>fabids</taxon>
        <taxon>Cucurbitales</taxon>
        <taxon>Cucurbitaceae</taxon>
        <taxon>Benincaseae</taxon>
        <taxon>Citrullus</taxon>
    </lineage>
</organism>
<evidence type="ECO:0000313" key="8">
    <source>
        <dbReference type="Proteomes" id="UP001642487"/>
    </source>
</evidence>
<feature type="compositionally biased region" description="Low complexity" evidence="5">
    <location>
        <begin position="250"/>
        <end position="262"/>
    </location>
</feature>
<reference evidence="7 8" key="1">
    <citation type="submission" date="2024-03" db="EMBL/GenBank/DDBJ databases">
        <authorList>
            <person name="Gkanogiannis A."/>
            <person name="Becerra Lopez-Lavalle L."/>
        </authorList>
    </citation>
    <scope>NUCLEOTIDE SEQUENCE [LARGE SCALE GENOMIC DNA]</scope>
</reference>
<evidence type="ECO:0000256" key="4">
    <source>
        <dbReference type="SAM" id="Coils"/>
    </source>
</evidence>
<dbReference type="Gene3D" id="3.40.50.620">
    <property type="entry name" value="HUPs"/>
    <property type="match status" value="1"/>
</dbReference>
<dbReference type="PROSITE" id="PS50011">
    <property type="entry name" value="PROTEIN_KINASE_DOM"/>
    <property type="match status" value="1"/>
</dbReference>
<dbReference type="InterPro" id="IPR011009">
    <property type="entry name" value="Kinase-like_dom_sf"/>
</dbReference>
<dbReference type="Gene3D" id="1.10.510.10">
    <property type="entry name" value="Transferase(Phosphotransferase) domain 1"/>
    <property type="match status" value="1"/>
</dbReference>
<dbReference type="PANTHER" id="PTHR45647:SF51">
    <property type="entry name" value="PROTEIN KINASE SUPERFAMILY PROTEIN"/>
    <property type="match status" value="1"/>
</dbReference>
<evidence type="ECO:0000256" key="3">
    <source>
        <dbReference type="ARBA" id="ARBA00022786"/>
    </source>
</evidence>
<evidence type="ECO:0000256" key="1">
    <source>
        <dbReference type="ARBA" id="ARBA00000900"/>
    </source>
</evidence>
<feature type="compositionally biased region" description="Polar residues" evidence="5">
    <location>
        <begin position="194"/>
        <end position="206"/>
    </location>
</feature>
<feature type="compositionally biased region" description="Polar residues" evidence="5">
    <location>
        <begin position="215"/>
        <end position="226"/>
    </location>
</feature>
<dbReference type="InterPro" id="IPR000719">
    <property type="entry name" value="Prot_kinase_dom"/>
</dbReference>
<evidence type="ECO:0000259" key="6">
    <source>
        <dbReference type="PROSITE" id="PS50011"/>
    </source>
</evidence>
<sequence length="724" mass="81794">MATPMAEEATIDSNSTAHTVIAISRDKNSQYAVKWAVEHLFNRKNTGDCILIHVRNQSLHPQEADAVPKEYRPPTEAELHQFFLPYRGFCARKGIVTKEIIIHDIDVPSALIDYVSKHSISNIVVGASSRNAILRKFKNPDVPTCLLKSTPESCSVYVIARGKVHTKRLRKRHKSQTDARETQTRTPEIDRSLSKIQKSAYSNISELSEDRNRDSSGTSNDSMSGISDFSGPLSFKSIETSFESPDFSLTSSETSTRSFVSSNTPPSIESEMRKLRFDLKQTMEMYDSVSKEAVVAKQKANELQQLKMDMEEERKIERGKSAEEVLRALAEFEKQKNKAATEAALMAQKLAELENQKKRIITEEKARIEAEERKKTMELFERSNICYRRYSIDEIEAATDHFNESNKIGEGGYGPVYQALLDHTPVAIKILRPDRSHGQRQFQQEIEVLSRMRHPHMVLLLGACPEYGCLVYEYMENGSLEDRLFQKDNTPPMPWRTRFRIASDIATALLFLHQMKPEPVVHRDLKPANILLDHNYVSKIGDVGLARLVPPSVADSVTQYHMTAAAGTFCYIDPEYQQTGMLGVKSDIYSFGVLLLQLITARSPMGLSYQVEEAIEHGKFPQILDPAITDWPIEDTLGLAQLALKCCELRKRDRPDLRTVLLPELVRLKNLGSGEMPPKGKLPNVGKARDQRASNSVPILNGSESEEGMRNNPNLPMEIQRRSM</sequence>
<evidence type="ECO:0000256" key="2">
    <source>
        <dbReference type="ARBA" id="ARBA00012483"/>
    </source>
</evidence>
<dbReference type="InterPro" id="IPR014729">
    <property type="entry name" value="Rossmann-like_a/b/a_fold"/>
</dbReference>
<dbReference type="Gene3D" id="3.30.200.20">
    <property type="entry name" value="Phosphorylase Kinase, domain 1"/>
    <property type="match status" value="1"/>
</dbReference>